<keyword evidence="6" id="KW-0255">Endonuclease</keyword>
<keyword evidence="3" id="KW-0548">Nucleotidyltransferase</keyword>
<dbReference type="EMBL" id="NBNE01000704">
    <property type="protein sequence ID" value="OWZ17725.1"/>
    <property type="molecule type" value="Genomic_DNA"/>
</dbReference>
<reference evidence="11" key="1">
    <citation type="submission" date="2017-03" db="EMBL/GenBank/DDBJ databases">
        <title>Phytopthora megakarya and P. palmivora, two closely related causual agents of cacao black pod achieved similar genome size and gene model numbers by different mechanisms.</title>
        <authorList>
            <person name="Ali S."/>
            <person name="Shao J."/>
            <person name="Larry D.J."/>
            <person name="Kronmiller B."/>
            <person name="Shen D."/>
            <person name="Strem M.D."/>
            <person name="Melnick R.L."/>
            <person name="Guiltinan M.J."/>
            <person name="Tyler B.M."/>
            <person name="Meinhardt L.W."/>
            <person name="Bailey B.A."/>
        </authorList>
    </citation>
    <scope>NUCLEOTIDE SEQUENCE [LARGE SCALE GENOMIC DNA]</scope>
    <source>
        <strain evidence="11">zdho120</strain>
    </source>
</reference>
<comment type="caution">
    <text evidence="10">The sequence shown here is derived from an EMBL/GenBank/DDBJ whole genome shotgun (WGS) entry which is preliminary data.</text>
</comment>
<protein>
    <recommendedName>
        <fullName evidence="9">Reverse transcriptase RNase H-like domain-containing protein</fullName>
    </recommendedName>
</protein>
<keyword evidence="8" id="KW-0695">RNA-directed DNA polymerase</keyword>
<keyword evidence="7" id="KW-0378">Hydrolase</keyword>
<dbReference type="OrthoDB" id="123026at2759"/>
<keyword evidence="11" id="KW-1185">Reference proteome</keyword>
<dbReference type="PANTHER" id="PTHR33064">
    <property type="entry name" value="POL PROTEIN"/>
    <property type="match status" value="1"/>
</dbReference>
<evidence type="ECO:0000256" key="5">
    <source>
        <dbReference type="ARBA" id="ARBA00022750"/>
    </source>
</evidence>
<evidence type="ECO:0000313" key="11">
    <source>
        <dbReference type="Proteomes" id="UP000198211"/>
    </source>
</evidence>
<evidence type="ECO:0000313" key="10">
    <source>
        <dbReference type="EMBL" id="OWZ17725.1"/>
    </source>
</evidence>
<evidence type="ECO:0000256" key="7">
    <source>
        <dbReference type="ARBA" id="ARBA00022801"/>
    </source>
</evidence>
<dbReference type="InterPro" id="IPR041373">
    <property type="entry name" value="RT_RNaseH"/>
</dbReference>
<evidence type="ECO:0000256" key="2">
    <source>
        <dbReference type="ARBA" id="ARBA00022679"/>
    </source>
</evidence>
<dbReference type="InterPro" id="IPR043502">
    <property type="entry name" value="DNA/RNA_pol_sf"/>
</dbReference>
<dbReference type="Pfam" id="PF17917">
    <property type="entry name" value="RT_RNaseH"/>
    <property type="match status" value="1"/>
</dbReference>
<accession>A0A225WJD4</accession>
<dbReference type="GO" id="GO:0004190">
    <property type="term" value="F:aspartic-type endopeptidase activity"/>
    <property type="evidence" value="ECO:0007669"/>
    <property type="project" value="UniProtKB-KW"/>
</dbReference>
<keyword evidence="2" id="KW-0808">Transferase</keyword>
<keyword evidence="1" id="KW-0645">Protease</keyword>
<proteinExistence type="predicted"/>
<dbReference type="GO" id="GO:0006508">
    <property type="term" value="P:proteolysis"/>
    <property type="evidence" value="ECO:0007669"/>
    <property type="project" value="UniProtKB-KW"/>
</dbReference>
<gene>
    <name evidence="10" type="ORF">PHMEG_0008294</name>
</gene>
<dbReference type="PANTHER" id="PTHR33064:SF37">
    <property type="entry name" value="RIBONUCLEASE H"/>
    <property type="match status" value="1"/>
</dbReference>
<keyword evidence="4" id="KW-0540">Nuclease</keyword>
<evidence type="ECO:0000256" key="4">
    <source>
        <dbReference type="ARBA" id="ARBA00022722"/>
    </source>
</evidence>
<dbReference type="GO" id="GO:0003964">
    <property type="term" value="F:RNA-directed DNA polymerase activity"/>
    <property type="evidence" value="ECO:0007669"/>
    <property type="project" value="UniProtKB-KW"/>
</dbReference>
<dbReference type="SUPFAM" id="SSF56672">
    <property type="entry name" value="DNA/RNA polymerases"/>
    <property type="match status" value="1"/>
</dbReference>
<sequence length="186" mass="21286">MPLPPTGAALKHFLCALNWLRDSMVDYAWTVAPLQEKLEQAMRERGRRKFQLSGATLDWTDDDMSAMVERSCKLNFPERGATVCMFSDASLSGYAIVITQVRLWQEGIPVEEQSHELLICREGMFKGAQLSWSIVEKEGYPIVKACDELDYMLAREEGFHIYCDHSNLIQLFSPDREVKQHVKGKL</sequence>
<feature type="domain" description="Reverse transcriptase RNase H-like" evidence="9">
    <location>
        <begin position="82"/>
        <end position="176"/>
    </location>
</feature>
<keyword evidence="5" id="KW-0064">Aspartyl protease</keyword>
<evidence type="ECO:0000256" key="8">
    <source>
        <dbReference type="ARBA" id="ARBA00022918"/>
    </source>
</evidence>
<organism evidence="10 11">
    <name type="scientific">Phytophthora megakarya</name>
    <dbReference type="NCBI Taxonomy" id="4795"/>
    <lineage>
        <taxon>Eukaryota</taxon>
        <taxon>Sar</taxon>
        <taxon>Stramenopiles</taxon>
        <taxon>Oomycota</taxon>
        <taxon>Peronosporomycetes</taxon>
        <taxon>Peronosporales</taxon>
        <taxon>Peronosporaceae</taxon>
        <taxon>Phytophthora</taxon>
    </lineage>
</organism>
<evidence type="ECO:0000259" key="9">
    <source>
        <dbReference type="Pfam" id="PF17917"/>
    </source>
</evidence>
<dbReference type="InterPro" id="IPR051320">
    <property type="entry name" value="Viral_Replic_Matur_Polypro"/>
</dbReference>
<dbReference type="GO" id="GO:0004519">
    <property type="term" value="F:endonuclease activity"/>
    <property type="evidence" value="ECO:0007669"/>
    <property type="project" value="UniProtKB-KW"/>
</dbReference>
<evidence type="ECO:0000256" key="1">
    <source>
        <dbReference type="ARBA" id="ARBA00022670"/>
    </source>
</evidence>
<dbReference type="Proteomes" id="UP000198211">
    <property type="component" value="Unassembled WGS sequence"/>
</dbReference>
<evidence type="ECO:0000256" key="6">
    <source>
        <dbReference type="ARBA" id="ARBA00022759"/>
    </source>
</evidence>
<evidence type="ECO:0000256" key="3">
    <source>
        <dbReference type="ARBA" id="ARBA00022695"/>
    </source>
</evidence>
<name>A0A225WJD4_9STRA</name>
<dbReference type="AlphaFoldDB" id="A0A225WJD4"/>